<dbReference type="FunFam" id="1.10.630.10:FF:000040">
    <property type="entry name" value="Bifunctional cytochrome P450/NADPH--P450 reductase"/>
    <property type="match status" value="1"/>
</dbReference>
<dbReference type="SUPFAM" id="SSF52218">
    <property type="entry name" value="Flavoproteins"/>
    <property type="match status" value="1"/>
</dbReference>
<dbReference type="SUPFAM" id="SSF63380">
    <property type="entry name" value="Riboflavin synthase domain-like"/>
    <property type="match status" value="1"/>
</dbReference>
<keyword evidence="7 15" id="KW-0479">Metal-binding</keyword>
<comment type="cofactor">
    <cofactor evidence="15">
        <name>FAD</name>
        <dbReference type="ChEBI" id="CHEBI:57692"/>
    </cofactor>
    <cofactor evidence="15">
        <name>FMN</name>
        <dbReference type="ChEBI" id="CHEBI:58210"/>
    </cofactor>
</comment>
<proteinExistence type="inferred from homology"/>
<dbReference type="Proteomes" id="UP000243797">
    <property type="component" value="Unassembled WGS sequence"/>
</dbReference>
<evidence type="ECO:0000256" key="17">
    <source>
        <dbReference type="SAM" id="MobiDB-lite"/>
    </source>
</evidence>
<dbReference type="InterPro" id="IPR001433">
    <property type="entry name" value="OxRdtase_FAD/NAD-bd"/>
</dbReference>
<evidence type="ECO:0000256" key="10">
    <source>
        <dbReference type="ARBA" id="ARBA00022982"/>
    </source>
</evidence>
<dbReference type="SUPFAM" id="SSF52343">
    <property type="entry name" value="Ferredoxin reductase-like, C-terminal NADP-linked domain"/>
    <property type="match status" value="1"/>
</dbReference>
<keyword evidence="10 15" id="KW-0249">Electron transport</keyword>
<dbReference type="InterPro" id="IPR001094">
    <property type="entry name" value="Flavdoxin-like"/>
</dbReference>
<evidence type="ECO:0000256" key="8">
    <source>
        <dbReference type="ARBA" id="ARBA00022827"/>
    </source>
</evidence>
<dbReference type="Pfam" id="PF00667">
    <property type="entry name" value="FAD_binding_1"/>
    <property type="match status" value="1"/>
</dbReference>
<dbReference type="EMBL" id="NKHZ01000081">
    <property type="protein sequence ID" value="PNS14900.1"/>
    <property type="molecule type" value="Genomic_DNA"/>
</dbReference>
<keyword evidence="6 15" id="KW-0288">FMN</keyword>
<evidence type="ECO:0000256" key="14">
    <source>
        <dbReference type="ARBA" id="ARBA00049342"/>
    </source>
</evidence>
<dbReference type="Pfam" id="PF00067">
    <property type="entry name" value="p450"/>
    <property type="match status" value="1"/>
</dbReference>
<dbReference type="GO" id="GO:0050660">
    <property type="term" value="F:flavin adenine dinucleotide binding"/>
    <property type="evidence" value="ECO:0007669"/>
    <property type="project" value="TreeGrafter"/>
</dbReference>
<dbReference type="PANTHER" id="PTHR19384">
    <property type="entry name" value="NITRIC OXIDE SYNTHASE-RELATED"/>
    <property type="match status" value="1"/>
</dbReference>
<dbReference type="Gene3D" id="1.20.990.10">
    <property type="entry name" value="NADPH-cytochrome p450 Reductase, Chain A, domain 3"/>
    <property type="match status" value="1"/>
</dbReference>
<dbReference type="Pfam" id="PF00175">
    <property type="entry name" value="NAD_binding_1"/>
    <property type="match status" value="1"/>
</dbReference>
<evidence type="ECO:0000259" key="18">
    <source>
        <dbReference type="PROSITE" id="PS50902"/>
    </source>
</evidence>
<organism evidence="20 21">
    <name type="scientific">Sphaceloma murrayae</name>
    <dbReference type="NCBI Taxonomy" id="2082308"/>
    <lineage>
        <taxon>Eukaryota</taxon>
        <taxon>Fungi</taxon>
        <taxon>Dikarya</taxon>
        <taxon>Ascomycota</taxon>
        <taxon>Pezizomycotina</taxon>
        <taxon>Dothideomycetes</taxon>
        <taxon>Dothideomycetidae</taxon>
        <taxon>Myriangiales</taxon>
        <taxon>Elsinoaceae</taxon>
        <taxon>Sphaceloma</taxon>
    </lineage>
</organism>
<dbReference type="PROSITE" id="PS51384">
    <property type="entry name" value="FAD_FR"/>
    <property type="match status" value="1"/>
</dbReference>
<dbReference type="GO" id="GO:0020037">
    <property type="term" value="F:heme binding"/>
    <property type="evidence" value="ECO:0007669"/>
    <property type="project" value="UniProtKB-UniRule"/>
</dbReference>
<evidence type="ECO:0000256" key="3">
    <source>
        <dbReference type="ARBA" id="ARBA00022448"/>
    </source>
</evidence>
<evidence type="ECO:0000256" key="12">
    <source>
        <dbReference type="ARBA" id="ARBA00023004"/>
    </source>
</evidence>
<evidence type="ECO:0000256" key="2">
    <source>
        <dbReference type="ARBA" id="ARBA00010018"/>
    </source>
</evidence>
<dbReference type="GO" id="GO:0005506">
    <property type="term" value="F:iron ion binding"/>
    <property type="evidence" value="ECO:0007669"/>
    <property type="project" value="UniProtKB-UniRule"/>
</dbReference>
<keyword evidence="21" id="KW-1185">Reference proteome</keyword>
<dbReference type="Gene3D" id="1.10.630.10">
    <property type="entry name" value="Cytochrome P450"/>
    <property type="match status" value="1"/>
</dbReference>
<feature type="region of interest" description="Disordered" evidence="17">
    <location>
        <begin position="468"/>
        <end position="487"/>
    </location>
</feature>
<dbReference type="OrthoDB" id="1470350at2759"/>
<dbReference type="GO" id="GO:0003958">
    <property type="term" value="F:NADPH-hemoprotein reductase activity"/>
    <property type="evidence" value="ECO:0007669"/>
    <property type="project" value="UniProtKB-UniRule"/>
</dbReference>
<dbReference type="GO" id="GO:0005829">
    <property type="term" value="C:cytosol"/>
    <property type="evidence" value="ECO:0007669"/>
    <property type="project" value="TreeGrafter"/>
</dbReference>
<dbReference type="InterPro" id="IPR017972">
    <property type="entry name" value="Cyt_P450_CS"/>
</dbReference>
<dbReference type="EC" id="1.14.14.1" evidence="15"/>
<evidence type="ECO:0000256" key="15">
    <source>
        <dbReference type="PIRNR" id="PIRNR000209"/>
    </source>
</evidence>
<dbReference type="InterPro" id="IPR039261">
    <property type="entry name" value="FNR_nucleotide-bd"/>
</dbReference>
<keyword evidence="11 15" id="KW-0560">Oxidoreductase</keyword>
<dbReference type="GO" id="GO:0010181">
    <property type="term" value="F:FMN binding"/>
    <property type="evidence" value="ECO:0007669"/>
    <property type="project" value="UniProtKB-UniRule"/>
</dbReference>
<feature type="domain" description="FAD-binding FR-type" evidence="19">
    <location>
        <begin position="668"/>
        <end position="908"/>
    </location>
</feature>
<dbReference type="InterPro" id="IPR001128">
    <property type="entry name" value="Cyt_P450"/>
</dbReference>
<dbReference type="InterPro" id="IPR023173">
    <property type="entry name" value="NADPH_Cyt_P450_Rdtase_alpha"/>
</dbReference>
<feature type="domain" description="Flavodoxin-like" evidence="18">
    <location>
        <begin position="493"/>
        <end position="632"/>
    </location>
</feature>
<dbReference type="PRINTS" id="PR00369">
    <property type="entry name" value="FLAVODOXIN"/>
</dbReference>
<dbReference type="PROSITE" id="PS00086">
    <property type="entry name" value="CYTOCHROME_P450"/>
    <property type="match status" value="1"/>
</dbReference>
<evidence type="ECO:0000256" key="7">
    <source>
        <dbReference type="ARBA" id="ARBA00022723"/>
    </source>
</evidence>
<dbReference type="PANTHER" id="PTHR19384:SF127">
    <property type="entry name" value="BIFUNCTIONAL CYTOCHROME P450_NADPH--P450 REDUCTASE"/>
    <property type="match status" value="1"/>
</dbReference>
<comment type="catalytic activity">
    <reaction evidence="14 15">
        <text>2 oxidized [cytochrome P450] + NADPH = 2 reduced [cytochrome P450] + NADP(+) + H(+)</text>
        <dbReference type="Rhea" id="RHEA:24040"/>
        <dbReference type="Rhea" id="RHEA-COMP:14627"/>
        <dbReference type="Rhea" id="RHEA-COMP:14628"/>
        <dbReference type="ChEBI" id="CHEBI:15378"/>
        <dbReference type="ChEBI" id="CHEBI:55376"/>
        <dbReference type="ChEBI" id="CHEBI:57783"/>
        <dbReference type="ChEBI" id="CHEBI:58349"/>
        <dbReference type="ChEBI" id="CHEBI:60344"/>
        <dbReference type="EC" id="1.6.2.4"/>
    </reaction>
</comment>
<dbReference type="InterPro" id="IPR036396">
    <property type="entry name" value="Cyt_P450_sf"/>
</dbReference>
<keyword evidence="9 15" id="KW-0521">NADP</keyword>
<dbReference type="PIRSF" id="PIRSF000209">
    <property type="entry name" value="Bifunctional_P450_P450R"/>
    <property type="match status" value="1"/>
</dbReference>
<dbReference type="Gene3D" id="3.40.50.360">
    <property type="match status" value="1"/>
</dbReference>
<dbReference type="GO" id="GO:0070330">
    <property type="term" value="F:aromatase activity"/>
    <property type="evidence" value="ECO:0007669"/>
    <property type="project" value="UniProtKB-UniRule"/>
</dbReference>
<comment type="similarity">
    <text evidence="2 15">In the N-terminal section; belongs to the cytochrome P450 family.</text>
</comment>
<dbReference type="STRING" id="2082308.A0A2K1QJ26"/>
<dbReference type="AlphaFoldDB" id="A0A2K1QJ26"/>
<dbReference type="Gene3D" id="2.40.30.10">
    <property type="entry name" value="Translation factors"/>
    <property type="match status" value="1"/>
</dbReference>
<dbReference type="PROSITE" id="PS50902">
    <property type="entry name" value="FLAVODOXIN_LIKE"/>
    <property type="match status" value="1"/>
</dbReference>
<dbReference type="InterPro" id="IPR008254">
    <property type="entry name" value="Flavodoxin/NO_synth"/>
</dbReference>
<comment type="caution">
    <text evidence="20">The sequence shown here is derived from an EMBL/GenBank/DDBJ whole genome shotgun (WGS) entry which is preliminary data.</text>
</comment>
<keyword evidence="8 15" id="KW-0274">FAD</keyword>
<evidence type="ECO:0000256" key="5">
    <source>
        <dbReference type="ARBA" id="ARBA00022630"/>
    </source>
</evidence>
<keyword evidence="12 15" id="KW-0408">Iron</keyword>
<dbReference type="CDD" id="cd11068">
    <property type="entry name" value="CYP120A1"/>
    <property type="match status" value="1"/>
</dbReference>
<keyword evidence="5 15" id="KW-0285">Flavoprotein</keyword>
<comment type="cofactor">
    <cofactor evidence="1 15 16">
        <name>heme</name>
        <dbReference type="ChEBI" id="CHEBI:30413"/>
    </cofactor>
</comment>
<reference evidence="20 21" key="1">
    <citation type="submission" date="2017-06" db="EMBL/GenBank/DDBJ databases">
        <title>Draft genome sequence of a variant of Elsinoe murrayae.</title>
        <authorList>
            <person name="Cheng Q."/>
        </authorList>
    </citation>
    <scope>NUCLEOTIDE SEQUENCE [LARGE SCALE GENOMIC DNA]</scope>
    <source>
        <strain evidence="20 21">CQ-2017a</strain>
    </source>
</reference>
<evidence type="ECO:0000256" key="9">
    <source>
        <dbReference type="ARBA" id="ARBA00022857"/>
    </source>
</evidence>
<accession>A0A2K1QJ26</accession>
<evidence type="ECO:0000313" key="20">
    <source>
        <dbReference type="EMBL" id="PNS14900.1"/>
    </source>
</evidence>
<dbReference type="InterPro" id="IPR003097">
    <property type="entry name" value="CysJ-like_FAD-binding"/>
</dbReference>
<dbReference type="SUPFAM" id="SSF48264">
    <property type="entry name" value="Cytochrome P450"/>
    <property type="match status" value="1"/>
</dbReference>
<sequence length="1064" mass="118228">MSTPIPSPPGLPFVGNVLTIDPEYPIDSLSTLADTYGPILKLTILGQERLFVNSHRLFEELCDEKRFQKTVAGPLEQIRNGVRDGLFTAYPGEHNWEIAHRTLMPAFGPLPIRSMFDEMHDIASQLVLKWARFGDKQDIDVTSDFTRLTLDTIALCAMGTRFNSFYHEEMHPFVDAMVGLLVESGRRARRPNIADRFLRADRQRYDRDIALLQKTAMDLVEARRRNPTDKPDLLNAMLNGRDPKTGEGLSTDSIVNNMITFLIAGHETTSGLLSFLFVELLQNPDSYRKAQKEVDEVIGTAPVTVEHMTKLPYLTGCLREALRLHPTAPGFSVSPLQDEVIGGEYLIKAGQPILCFLPKIQTDPEVYGEDAQNFRPERMMEENFVKLPGQAWKPFGNGVRGCIGRPFAWQEALLTVALLLQTFDFTPSDPNYRLRIQSTLTIKPKDFYMHAAMRRPETISTMGFVGEAEHAKEAKKQRQATATEGPKEDAPTLMIFYGSNMGTCESLASSLASAASSHGFNSKVDILDKATNSLPKDQPTVIITASYEGQPPDNAGRFVGWLEEEKTSVTGTKYAVFGCGNRDWVSTYQKIPTLVDDTLAARGAERLTERGFADANDGEIFNAFDKWADEKLWPVLKEKYSPAEVVQREETGLNVKLETTSRSTRLRQDLQRAMVTESRLLTAAGKPKKRHIELQLPTGASYKAGDYLAVLPHNPIDTVRRAMARFALPWDATIELDSDAKTTIPTGRPVSAFDVLSAFVELGQPATVKQLRTVADTIPDSAKASEVRDLAGPNFGTVQAHNISLLDILEQYPTATFTLGQFLAALPAMRTRQYSISSSPLADPSKVTLTYSVLEAPSLSSQDAPNVSTSAPKTKRYLGVCSTYLANLQQGDVIQVALRPSHTGFHLPLDASKPIIMACAGTGLAPFRAFVQERAMKIRAGTKLAPALLFYGCRSPDEDDLYRAEIDAWEKEGAMTVYRAYSTRKEQSEGCGYVQDRVWREREEAVRLFKEGAGLYVCGSGRVGKAVGDVISKIRMESKGVDEEEARKWLEKIRGERYWADIFS</sequence>
<name>A0A2K1QJ26_9PEZI</name>
<evidence type="ECO:0000256" key="6">
    <source>
        <dbReference type="ARBA" id="ARBA00022643"/>
    </source>
</evidence>
<dbReference type="Pfam" id="PF00258">
    <property type="entry name" value="Flavodoxin_1"/>
    <property type="match status" value="1"/>
</dbReference>
<evidence type="ECO:0000256" key="4">
    <source>
        <dbReference type="ARBA" id="ARBA00022617"/>
    </source>
</evidence>
<evidence type="ECO:0000259" key="19">
    <source>
        <dbReference type="PROSITE" id="PS51384"/>
    </source>
</evidence>
<gene>
    <name evidence="20" type="ORF">CAC42_2129</name>
</gene>
<dbReference type="InterPro" id="IPR017927">
    <property type="entry name" value="FAD-bd_FR_type"/>
</dbReference>
<keyword evidence="13 15" id="KW-0503">Monooxygenase</keyword>
<dbReference type="PRINTS" id="PR00371">
    <property type="entry name" value="FPNCR"/>
</dbReference>
<dbReference type="CDD" id="cd06206">
    <property type="entry name" value="bifunctional_CYPOR"/>
    <property type="match status" value="1"/>
</dbReference>
<feature type="binding site" description="axial binding residue" evidence="16">
    <location>
        <position position="402"/>
    </location>
    <ligand>
        <name>heme</name>
        <dbReference type="ChEBI" id="CHEBI:30413"/>
    </ligand>
    <ligandPart>
        <name>Fe</name>
        <dbReference type="ChEBI" id="CHEBI:18248"/>
    </ligandPart>
</feature>
<dbReference type="InterPro" id="IPR023206">
    <property type="entry name" value="Bifunctional_P450_P450_red"/>
</dbReference>
<evidence type="ECO:0000256" key="1">
    <source>
        <dbReference type="ARBA" id="ARBA00001971"/>
    </source>
</evidence>
<dbReference type="InterPro" id="IPR029039">
    <property type="entry name" value="Flavoprotein-like_sf"/>
</dbReference>
<evidence type="ECO:0000256" key="16">
    <source>
        <dbReference type="PIRSR" id="PIRSR000209-1"/>
    </source>
</evidence>
<keyword evidence="4 15" id="KW-0349">Heme</keyword>
<keyword evidence="3 15" id="KW-0813">Transport</keyword>
<evidence type="ECO:0000256" key="13">
    <source>
        <dbReference type="ARBA" id="ARBA00023033"/>
    </source>
</evidence>
<dbReference type="InterPro" id="IPR017938">
    <property type="entry name" value="Riboflavin_synthase-like_b-brl"/>
</dbReference>
<dbReference type="InterPro" id="IPR001709">
    <property type="entry name" value="Flavoprot_Pyr_Nucl_cyt_Rdtase"/>
</dbReference>
<protein>
    <recommendedName>
        <fullName evidence="15">Bifunctional cytochrome P450/NADPH--P450 reductase</fullName>
    </recommendedName>
    <domain>
        <recommendedName>
            <fullName evidence="15">Cytochrome P450</fullName>
            <ecNumber evidence="15">1.14.14.1</ecNumber>
        </recommendedName>
    </domain>
    <domain>
        <recommendedName>
            <fullName evidence="15">NADPH--cytochrome P450 reductase</fullName>
            <ecNumber evidence="15">1.6.2.4</ecNumber>
        </recommendedName>
    </domain>
</protein>
<evidence type="ECO:0000313" key="21">
    <source>
        <dbReference type="Proteomes" id="UP000243797"/>
    </source>
</evidence>
<comment type="catalytic activity">
    <reaction evidence="15">
        <text>an organic molecule + reduced [NADPH--hemoprotein reductase] + O2 = an alcohol + oxidized [NADPH--hemoprotein reductase] + H2O + H(+)</text>
        <dbReference type="Rhea" id="RHEA:17149"/>
        <dbReference type="Rhea" id="RHEA-COMP:11964"/>
        <dbReference type="Rhea" id="RHEA-COMP:11965"/>
        <dbReference type="ChEBI" id="CHEBI:15377"/>
        <dbReference type="ChEBI" id="CHEBI:15378"/>
        <dbReference type="ChEBI" id="CHEBI:15379"/>
        <dbReference type="ChEBI" id="CHEBI:30879"/>
        <dbReference type="ChEBI" id="CHEBI:57618"/>
        <dbReference type="ChEBI" id="CHEBI:58210"/>
        <dbReference type="ChEBI" id="CHEBI:142491"/>
        <dbReference type="EC" id="1.14.14.1"/>
    </reaction>
</comment>
<dbReference type="InParanoid" id="A0A2K1QJ26"/>
<evidence type="ECO:0000256" key="11">
    <source>
        <dbReference type="ARBA" id="ARBA00023002"/>
    </source>
</evidence>
<dbReference type="Gene3D" id="3.40.50.80">
    <property type="entry name" value="Nucleotide-binding domain of ferredoxin-NADP reductase (FNR) module"/>
    <property type="match status" value="1"/>
</dbReference>
<dbReference type="EC" id="1.6.2.4" evidence="15"/>